<sequence>MDDPADMNILMPDSPGGGSSLLTNSSQNIATEDPPPLPRSPLQLPSSTISLQTRDSFRVHELQRDGYSNSGQFFYDWYKIEGNEDNEI</sequence>
<proteinExistence type="predicted"/>
<gene>
    <name evidence="1" type="ORF">SPELUC_LOCUS4822</name>
</gene>
<dbReference type="EMBL" id="CAJVPW010004506">
    <property type="protein sequence ID" value="CAG8541476.1"/>
    <property type="molecule type" value="Genomic_DNA"/>
</dbReference>
<organism evidence="1 2">
    <name type="scientific">Cetraspora pellucida</name>
    <dbReference type="NCBI Taxonomy" id="1433469"/>
    <lineage>
        <taxon>Eukaryota</taxon>
        <taxon>Fungi</taxon>
        <taxon>Fungi incertae sedis</taxon>
        <taxon>Mucoromycota</taxon>
        <taxon>Glomeromycotina</taxon>
        <taxon>Glomeromycetes</taxon>
        <taxon>Diversisporales</taxon>
        <taxon>Gigasporaceae</taxon>
        <taxon>Cetraspora</taxon>
    </lineage>
</organism>
<evidence type="ECO:0000313" key="2">
    <source>
        <dbReference type="Proteomes" id="UP000789366"/>
    </source>
</evidence>
<comment type="caution">
    <text evidence="1">The sequence shown here is derived from an EMBL/GenBank/DDBJ whole genome shotgun (WGS) entry which is preliminary data.</text>
</comment>
<name>A0ACA9LRC0_9GLOM</name>
<feature type="non-terminal residue" evidence="1">
    <location>
        <position position="88"/>
    </location>
</feature>
<evidence type="ECO:0000313" key="1">
    <source>
        <dbReference type="EMBL" id="CAG8541476.1"/>
    </source>
</evidence>
<keyword evidence="2" id="KW-1185">Reference proteome</keyword>
<accession>A0ACA9LRC0</accession>
<dbReference type="Proteomes" id="UP000789366">
    <property type="component" value="Unassembled WGS sequence"/>
</dbReference>
<reference evidence="1" key="1">
    <citation type="submission" date="2021-06" db="EMBL/GenBank/DDBJ databases">
        <authorList>
            <person name="Kallberg Y."/>
            <person name="Tangrot J."/>
            <person name="Rosling A."/>
        </authorList>
    </citation>
    <scope>NUCLEOTIDE SEQUENCE</scope>
    <source>
        <strain evidence="1">28 12/20/2015</strain>
    </source>
</reference>
<protein>
    <submittedName>
        <fullName evidence="1">8206_t:CDS:1</fullName>
    </submittedName>
</protein>